<name>A0ABP7XRT7_9ACTN</name>
<feature type="transmembrane region" description="Helical" evidence="1">
    <location>
        <begin position="38"/>
        <end position="60"/>
    </location>
</feature>
<evidence type="ECO:0000256" key="1">
    <source>
        <dbReference type="SAM" id="Phobius"/>
    </source>
</evidence>
<reference evidence="3" key="1">
    <citation type="journal article" date="2019" name="Int. J. Syst. Evol. Microbiol.">
        <title>The Global Catalogue of Microorganisms (GCM) 10K type strain sequencing project: providing services to taxonomists for standard genome sequencing and annotation.</title>
        <authorList>
            <consortium name="The Broad Institute Genomics Platform"/>
            <consortium name="The Broad Institute Genome Sequencing Center for Infectious Disease"/>
            <person name="Wu L."/>
            <person name="Ma J."/>
        </authorList>
    </citation>
    <scope>NUCLEOTIDE SEQUENCE [LARGE SCALE GENOMIC DNA]</scope>
    <source>
        <strain evidence="3">JCM 17589</strain>
    </source>
</reference>
<evidence type="ECO:0000313" key="3">
    <source>
        <dbReference type="Proteomes" id="UP001501845"/>
    </source>
</evidence>
<sequence>MGMVAALAVSATVVDVSPFSTNGALVLAAAPDVDRKRFFRQLMTYGGIVVTYGGIVVAAFRRWCGW</sequence>
<dbReference type="Proteomes" id="UP001501845">
    <property type="component" value="Unassembled WGS sequence"/>
</dbReference>
<dbReference type="EMBL" id="BAABBU010000004">
    <property type="protein sequence ID" value="GAA4124550.1"/>
    <property type="molecule type" value="Genomic_DNA"/>
</dbReference>
<organism evidence="2 3">
    <name type="scientific">Streptomyces tunisiensis</name>
    <dbReference type="NCBI Taxonomy" id="948699"/>
    <lineage>
        <taxon>Bacteria</taxon>
        <taxon>Bacillati</taxon>
        <taxon>Actinomycetota</taxon>
        <taxon>Actinomycetes</taxon>
        <taxon>Kitasatosporales</taxon>
        <taxon>Streptomycetaceae</taxon>
        <taxon>Streptomyces</taxon>
    </lineage>
</organism>
<comment type="caution">
    <text evidence="2">The sequence shown here is derived from an EMBL/GenBank/DDBJ whole genome shotgun (WGS) entry which is preliminary data.</text>
</comment>
<keyword evidence="1" id="KW-0812">Transmembrane</keyword>
<protein>
    <submittedName>
        <fullName evidence="2">Uncharacterized protein</fullName>
    </submittedName>
</protein>
<keyword evidence="1" id="KW-0472">Membrane</keyword>
<evidence type="ECO:0000313" key="2">
    <source>
        <dbReference type="EMBL" id="GAA4124550.1"/>
    </source>
</evidence>
<proteinExistence type="predicted"/>
<accession>A0ABP7XRT7</accession>
<keyword evidence="3" id="KW-1185">Reference proteome</keyword>
<gene>
    <name evidence="2" type="ORF">GCM10022285_06770</name>
</gene>
<keyword evidence="1" id="KW-1133">Transmembrane helix</keyword>